<keyword evidence="2" id="KW-0833">Ubl conjugation pathway</keyword>
<dbReference type="Pfam" id="PF25010">
    <property type="entry name" value="ARM_UBP24_USP9X-Y"/>
    <property type="match status" value="1"/>
</dbReference>
<dbReference type="InterPro" id="IPR056850">
    <property type="entry name" value="ARM_UBP34_24_USP9X_Y"/>
</dbReference>
<feature type="domain" description="UBP34/UBP24/USP9X/USP9Y-like ARM repeat region" evidence="4">
    <location>
        <begin position="4"/>
        <end position="48"/>
    </location>
</feature>
<name>A0A3S5FER1_9PLAT</name>
<keyword evidence="3" id="KW-0378">Hydrolase</keyword>
<evidence type="ECO:0000256" key="3">
    <source>
        <dbReference type="ARBA" id="ARBA00022801"/>
    </source>
</evidence>
<gene>
    <name evidence="5" type="ORF">PXEA_LOCUS20419</name>
</gene>
<sequence length="149" mass="17165">MEAKLVLAQRANHEVHVRERLRLLRFLVVEGQLRLSLPALQAVWTSLLGGSGYRRKFINHNQQPTSHSTKIVGDSSFPKISMTRNEASSIIDHREFSGSLDEKMNTLKEEKCSEKRHIEEELVEYKGVDDMQVFTVLDQIKPERGDSYQ</sequence>
<accession>A0A3S5FER1</accession>
<reference evidence="5" key="1">
    <citation type="submission" date="2018-11" db="EMBL/GenBank/DDBJ databases">
        <authorList>
            <consortium name="Pathogen Informatics"/>
        </authorList>
    </citation>
    <scope>NUCLEOTIDE SEQUENCE</scope>
</reference>
<evidence type="ECO:0000256" key="2">
    <source>
        <dbReference type="ARBA" id="ARBA00022786"/>
    </source>
</evidence>
<dbReference type="AlphaFoldDB" id="A0A3S5FER1"/>
<evidence type="ECO:0000313" key="5">
    <source>
        <dbReference type="EMBL" id="VEL26979.1"/>
    </source>
</evidence>
<evidence type="ECO:0000313" key="6">
    <source>
        <dbReference type="Proteomes" id="UP000784294"/>
    </source>
</evidence>
<comment type="caution">
    <text evidence="5">The sequence shown here is derived from an EMBL/GenBank/DDBJ whole genome shotgun (WGS) entry which is preliminary data.</text>
</comment>
<organism evidence="5 6">
    <name type="scientific">Protopolystoma xenopodis</name>
    <dbReference type="NCBI Taxonomy" id="117903"/>
    <lineage>
        <taxon>Eukaryota</taxon>
        <taxon>Metazoa</taxon>
        <taxon>Spiralia</taxon>
        <taxon>Lophotrochozoa</taxon>
        <taxon>Platyhelminthes</taxon>
        <taxon>Monogenea</taxon>
        <taxon>Polyopisthocotylea</taxon>
        <taxon>Polystomatidea</taxon>
        <taxon>Polystomatidae</taxon>
        <taxon>Protopolystoma</taxon>
    </lineage>
</organism>
<feature type="non-terminal residue" evidence="5">
    <location>
        <position position="149"/>
    </location>
</feature>
<protein>
    <recommendedName>
        <fullName evidence="4">UBP34/UBP24/USP9X/USP9Y-like ARM repeat region domain-containing protein</fullName>
    </recommendedName>
</protein>
<dbReference type="GO" id="GO:0006508">
    <property type="term" value="P:proteolysis"/>
    <property type="evidence" value="ECO:0007669"/>
    <property type="project" value="UniProtKB-KW"/>
</dbReference>
<evidence type="ECO:0000256" key="1">
    <source>
        <dbReference type="ARBA" id="ARBA00022670"/>
    </source>
</evidence>
<dbReference type="EMBL" id="CAAALY010084051">
    <property type="protein sequence ID" value="VEL26979.1"/>
    <property type="molecule type" value="Genomic_DNA"/>
</dbReference>
<dbReference type="GO" id="GO:0008233">
    <property type="term" value="F:peptidase activity"/>
    <property type="evidence" value="ECO:0007669"/>
    <property type="project" value="UniProtKB-KW"/>
</dbReference>
<keyword evidence="1" id="KW-0645">Protease</keyword>
<dbReference type="Proteomes" id="UP000784294">
    <property type="component" value="Unassembled WGS sequence"/>
</dbReference>
<proteinExistence type="predicted"/>
<evidence type="ECO:0000259" key="4">
    <source>
        <dbReference type="Pfam" id="PF25010"/>
    </source>
</evidence>
<keyword evidence="6" id="KW-1185">Reference proteome</keyword>